<keyword evidence="1" id="KW-1133">Transmembrane helix</keyword>
<proteinExistence type="predicted"/>
<dbReference type="Proteomes" id="UP001280121">
    <property type="component" value="Unassembled WGS sequence"/>
</dbReference>
<keyword evidence="3" id="KW-1185">Reference proteome</keyword>
<dbReference type="AlphaFoldDB" id="A0AAD9U838"/>
<comment type="caution">
    <text evidence="2">The sequence shown here is derived from an EMBL/GenBank/DDBJ whole genome shotgun (WGS) entry which is preliminary data.</text>
</comment>
<name>A0AAD9U838_9ROSI</name>
<evidence type="ECO:0000313" key="3">
    <source>
        <dbReference type="Proteomes" id="UP001280121"/>
    </source>
</evidence>
<organism evidence="2 3">
    <name type="scientific">Dipteronia dyeriana</name>
    <dbReference type="NCBI Taxonomy" id="168575"/>
    <lineage>
        <taxon>Eukaryota</taxon>
        <taxon>Viridiplantae</taxon>
        <taxon>Streptophyta</taxon>
        <taxon>Embryophyta</taxon>
        <taxon>Tracheophyta</taxon>
        <taxon>Spermatophyta</taxon>
        <taxon>Magnoliopsida</taxon>
        <taxon>eudicotyledons</taxon>
        <taxon>Gunneridae</taxon>
        <taxon>Pentapetalae</taxon>
        <taxon>rosids</taxon>
        <taxon>malvids</taxon>
        <taxon>Sapindales</taxon>
        <taxon>Sapindaceae</taxon>
        <taxon>Hippocastanoideae</taxon>
        <taxon>Acereae</taxon>
        <taxon>Dipteronia</taxon>
    </lineage>
</organism>
<accession>A0AAD9U838</accession>
<feature type="transmembrane region" description="Helical" evidence="1">
    <location>
        <begin position="63"/>
        <end position="85"/>
    </location>
</feature>
<evidence type="ECO:0000256" key="1">
    <source>
        <dbReference type="SAM" id="Phobius"/>
    </source>
</evidence>
<reference evidence="2" key="1">
    <citation type="journal article" date="2023" name="Plant J.">
        <title>Genome sequences and population genomics provide insights into the demographic history, inbreeding, and mutation load of two 'living fossil' tree species of Dipteronia.</title>
        <authorList>
            <person name="Feng Y."/>
            <person name="Comes H.P."/>
            <person name="Chen J."/>
            <person name="Zhu S."/>
            <person name="Lu R."/>
            <person name="Zhang X."/>
            <person name="Li P."/>
            <person name="Qiu J."/>
            <person name="Olsen K.M."/>
            <person name="Qiu Y."/>
        </authorList>
    </citation>
    <scope>NUCLEOTIDE SEQUENCE</scope>
    <source>
        <strain evidence="2">KIB01</strain>
    </source>
</reference>
<dbReference type="EMBL" id="JANJYI010000005">
    <property type="protein sequence ID" value="KAK2649174.1"/>
    <property type="molecule type" value="Genomic_DNA"/>
</dbReference>
<protein>
    <submittedName>
        <fullName evidence="2">Uncharacterized protein</fullName>
    </submittedName>
</protein>
<keyword evidence="1" id="KW-0472">Membrane</keyword>
<feature type="transmembrane region" description="Helical" evidence="1">
    <location>
        <begin position="5"/>
        <end position="26"/>
    </location>
</feature>
<evidence type="ECO:0000313" key="2">
    <source>
        <dbReference type="EMBL" id="KAK2649174.1"/>
    </source>
</evidence>
<gene>
    <name evidence="2" type="ORF">Ddye_016663</name>
</gene>
<keyword evidence="1" id="KW-0812">Transmembrane</keyword>
<sequence>MLGVVICLIVIWVILGFCLLFSISIFDYDFSVYVFNFVARFHDLLRNLEAFNILCYWVSKTCFVFNDCRVSITLGFVLIILVGRFKGKRVVFLMKLPSGLLLVTVQNNLIELKRLLLVTCFSTFNNQVSCLNLKPQFQLPLIPLLRQTLRTHCMIRLDNWSEKAEQMNWWIPCQHQMIEEFLAFGLDWNS</sequence>